<evidence type="ECO:0000313" key="2">
    <source>
        <dbReference type="EMBL" id="APW37154.1"/>
    </source>
</evidence>
<accession>A0A1P8JTS3</accession>
<feature type="compositionally biased region" description="Pro residues" evidence="1">
    <location>
        <begin position="90"/>
        <end position="99"/>
    </location>
</feature>
<evidence type="ECO:0000256" key="1">
    <source>
        <dbReference type="SAM" id="MobiDB-lite"/>
    </source>
</evidence>
<keyword evidence="3" id="KW-1185">Reference proteome</keyword>
<organism evidence="2 3">
    <name type="scientific">Rhodoferax koreensis</name>
    <dbReference type="NCBI Taxonomy" id="1842727"/>
    <lineage>
        <taxon>Bacteria</taxon>
        <taxon>Pseudomonadati</taxon>
        <taxon>Pseudomonadota</taxon>
        <taxon>Betaproteobacteria</taxon>
        <taxon>Burkholderiales</taxon>
        <taxon>Comamonadaceae</taxon>
        <taxon>Rhodoferax</taxon>
    </lineage>
</organism>
<name>A0A1P8JTS3_9BURK</name>
<dbReference type="EMBL" id="CP019236">
    <property type="protein sequence ID" value="APW37154.1"/>
    <property type="molecule type" value="Genomic_DNA"/>
</dbReference>
<evidence type="ECO:0000313" key="3">
    <source>
        <dbReference type="Proteomes" id="UP000186609"/>
    </source>
</evidence>
<sequence length="371" mass="40452">MTMKIRRFFSRLYRSPEPGEDGGGFEPTESADLTPVAGVETPEATPGTELTPKPATMQEAMFPTVTTPEEKAAADQRARDALGRFAGKPPVDPAAPPVDPLKKPPVDPNAMPEGLAPKAQERFQALVNTNKELAGKLEQATQIAGSPEAVLPMLQSAQAMQTTFRDNGVTREQFEQATSVIGLINRGDMAGAQKVLEDQLRQISLVTGKPIGQVDALASFPDLREAVDNLQIDQERALEIARARTIQQNQQQGAQRQQQQERQQQEVQQAVQQGQLAVDQFCKSKMTSDLDYLRIEPLLLKEVQGGLLVGVPPNLWPRIVEKTYNLIKQTAASARTTQSTQVLRPTGGESPRQAPKSSYEAMWGAPKPAGM</sequence>
<dbReference type="STRING" id="1842727.RD110_08045"/>
<dbReference type="Proteomes" id="UP000186609">
    <property type="component" value="Chromosome"/>
</dbReference>
<feature type="region of interest" description="Disordered" evidence="1">
    <location>
        <begin position="9"/>
        <end position="100"/>
    </location>
</feature>
<gene>
    <name evidence="2" type="ORF">RD110_08045</name>
</gene>
<proteinExistence type="predicted"/>
<protein>
    <submittedName>
        <fullName evidence="2">Uncharacterized protein</fullName>
    </submittedName>
</protein>
<dbReference type="AlphaFoldDB" id="A0A1P8JTS3"/>
<feature type="region of interest" description="Disordered" evidence="1">
    <location>
        <begin position="334"/>
        <end position="371"/>
    </location>
</feature>
<feature type="compositionally biased region" description="Basic and acidic residues" evidence="1">
    <location>
        <begin position="68"/>
        <end position="82"/>
    </location>
</feature>
<dbReference type="KEGG" id="rhy:RD110_08045"/>
<reference evidence="2 3" key="1">
    <citation type="submission" date="2017-01" db="EMBL/GenBank/DDBJ databases">
        <authorList>
            <person name="Mah S.A."/>
            <person name="Swanson W.J."/>
            <person name="Moy G.W."/>
            <person name="Vacquier V.D."/>
        </authorList>
    </citation>
    <scope>NUCLEOTIDE SEQUENCE [LARGE SCALE GENOMIC DNA]</scope>
    <source>
        <strain evidence="2 3">DCY110</strain>
    </source>
</reference>